<reference evidence="2" key="1">
    <citation type="submission" date="2016-04" db="EMBL/GenBank/DDBJ databases">
        <authorList>
            <person name="Evans L.H."/>
            <person name="Alamgir A."/>
            <person name="Owens N."/>
            <person name="Weber N.D."/>
            <person name="Virtaneva K."/>
            <person name="Barbian K."/>
            <person name="Babar A."/>
            <person name="Rosenke K."/>
        </authorList>
    </citation>
    <scope>NUCLEOTIDE SEQUENCE [LARGE SCALE GENOMIC DNA]</scope>
    <source>
        <strain evidence="2">CBS 101.48</strain>
    </source>
</reference>
<dbReference type="AlphaFoldDB" id="A0A163IR21"/>
<keyword evidence="3" id="KW-1185">Reference proteome</keyword>
<organism evidence="2">
    <name type="scientific">Absidia glauca</name>
    <name type="common">Pin mould</name>
    <dbReference type="NCBI Taxonomy" id="4829"/>
    <lineage>
        <taxon>Eukaryota</taxon>
        <taxon>Fungi</taxon>
        <taxon>Fungi incertae sedis</taxon>
        <taxon>Mucoromycota</taxon>
        <taxon>Mucoromycotina</taxon>
        <taxon>Mucoromycetes</taxon>
        <taxon>Mucorales</taxon>
        <taxon>Cunninghamellaceae</taxon>
        <taxon>Absidia</taxon>
    </lineage>
</organism>
<evidence type="ECO:0000313" key="2">
    <source>
        <dbReference type="EMBL" id="SAL94860.1"/>
    </source>
</evidence>
<gene>
    <name evidence="2" type="primary">ABSGL_00152.1 scaffold 349</name>
</gene>
<proteinExistence type="predicted"/>
<dbReference type="InParanoid" id="A0A163IR21"/>
<feature type="region of interest" description="Disordered" evidence="1">
    <location>
        <begin position="37"/>
        <end position="71"/>
    </location>
</feature>
<dbReference type="Proteomes" id="UP000078561">
    <property type="component" value="Unassembled WGS sequence"/>
</dbReference>
<accession>A0A163IR21</accession>
<evidence type="ECO:0000313" key="3">
    <source>
        <dbReference type="Proteomes" id="UP000078561"/>
    </source>
</evidence>
<sequence>MSHQSDLGAFPALFHYLLQVKTLAIIVANKIKVAQLERAKGKRRNSAGPTWRSNDVMQTTKKKRPSQELPN</sequence>
<protein>
    <submittedName>
        <fullName evidence="2">Uncharacterized protein</fullName>
    </submittedName>
</protein>
<name>A0A163IR21_ABSGL</name>
<dbReference type="EMBL" id="LT550042">
    <property type="protein sequence ID" value="SAL94860.1"/>
    <property type="molecule type" value="Genomic_DNA"/>
</dbReference>
<evidence type="ECO:0000256" key="1">
    <source>
        <dbReference type="SAM" id="MobiDB-lite"/>
    </source>
</evidence>
<feature type="compositionally biased region" description="Polar residues" evidence="1">
    <location>
        <begin position="47"/>
        <end position="59"/>
    </location>
</feature>